<dbReference type="AlphaFoldDB" id="T0AU98"/>
<keyword evidence="2" id="KW-0812">Transmembrane</keyword>
<evidence type="ECO:0000256" key="1">
    <source>
        <dbReference type="SAM" id="MobiDB-lite"/>
    </source>
</evidence>
<evidence type="ECO:0000313" key="4">
    <source>
        <dbReference type="Proteomes" id="UP000015455"/>
    </source>
</evidence>
<feature type="transmembrane region" description="Helical" evidence="2">
    <location>
        <begin position="16"/>
        <end position="37"/>
    </location>
</feature>
<feature type="compositionally biased region" description="Basic and acidic residues" evidence="1">
    <location>
        <begin position="213"/>
        <end position="225"/>
    </location>
</feature>
<organism evidence="3 4">
    <name type="scientific">Thauera terpenica 58Eu</name>
    <dbReference type="NCBI Taxonomy" id="1348657"/>
    <lineage>
        <taxon>Bacteria</taxon>
        <taxon>Pseudomonadati</taxon>
        <taxon>Pseudomonadota</taxon>
        <taxon>Betaproteobacteria</taxon>
        <taxon>Rhodocyclales</taxon>
        <taxon>Zoogloeaceae</taxon>
        <taxon>Thauera</taxon>
    </lineage>
</organism>
<name>T0AU98_9RHOO</name>
<accession>T0AU98</accession>
<keyword evidence="2" id="KW-1133">Transmembrane helix</keyword>
<dbReference type="RefSeq" id="WP_021248531.1">
    <property type="nucleotide sequence ID" value="NZ_ATJV01000045.1"/>
</dbReference>
<feature type="region of interest" description="Disordered" evidence="1">
    <location>
        <begin position="207"/>
        <end position="237"/>
    </location>
</feature>
<sequence length="455" mass="50359">MPEQIDSTQQPAARPAGLWILIPLAALTLGGLGVVWMQLDRQADRMHQLEEEHAVVAQASGAHLSNLDAAVRQTNLTIEQQGSLLSRIVGTVVPVRIPESTENELVRIESKLSETDMLTASKDDAATLTREFTTLISSLPPWIQAELLPRIVPVRWQLAALLLIHRELPDDADDLLDLAEELAIHASNHPQATPDVLLERLQTQAKNVTTKTAEVEERSALERASKAASGEGDPSASLVELETLADTPERKQLQQELRLAVLRKEANRIEEDAALLPRLADPELKARLATTIHSAIQNLRITASALNIEPPELTEQLSRLAAHAEDQIQAYQADTAQKNAARLRDYQRWALEQIRSVPALDKLESGRVAKIASAIDRNNPLSQARDDANNGARDELVKLLIEHLSIVDLRLLDTAVSEWYSKVFTDQFGKLDEARQIRVVEGFANSIKHPLENLQ</sequence>
<reference evidence="3 4" key="1">
    <citation type="submission" date="2013-06" db="EMBL/GenBank/DDBJ databases">
        <title>Draft genome sequence of Thauera terpenica.</title>
        <authorList>
            <person name="Liu B."/>
            <person name="Frostegard A.H."/>
            <person name="Shapleigh J.P."/>
        </authorList>
    </citation>
    <scope>NUCLEOTIDE SEQUENCE [LARGE SCALE GENOMIC DNA]</scope>
    <source>
        <strain evidence="3 4">58Eu</strain>
    </source>
</reference>
<proteinExistence type="predicted"/>
<gene>
    <name evidence="3" type="ORF">M622_12750</name>
</gene>
<evidence type="ECO:0000313" key="3">
    <source>
        <dbReference type="EMBL" id="EPZ16419.1"/>
    </source>
</evidence>
<dbReference type="EMBL" id="ATJV01000045">
    <property type="protein sequence ID" value="EPZ16419.1"/>
    <property type="molecule type" value="Genomic_DNA"/>
</dbReference>
<comment type="caution">
    <text evidence="3">The sequence shown here is derived from an EMBL/GenBank/DDBJ whole genome shotgun (WGS) entry which is preliminary data.</text>
</comment>
<dbReference type="Proteomes" id="UP000015455">
    <property type="component" value="Unassembled WGS sequence"/>
</dbReference>
<dbReference type="PATRIC" id="fig|1348657.5.peg.1091"/>
<evidence type="ECO:0000256" key="2">
    <source>
        <dbReference type="SAM" id="Phobius"/>
    </source>
</evidence>
<protein>
    <submittedName>
        <fullName evidence="3">Uncharacterized protein</fullName>
    </submittedName>
</protein>
<keyword evidence="2" id="KW-0472">Membrane</keyword>
<keyword evidence="4" id="KW-1185">Reference proteome</keyword>
<dbReference type="STRING" id="1348657.M622_12750"/>
<dbReference type="OrthoDB" id="10003439at2"/>